<dbReference type="InterPro" id="IPR002563">
    <property type="entry name" value="Flavin_Rdtase-like_dom"/>
</dbReference>
<feature type="compositionally biased region" description="Low complexity" evidence="2">
    <location>
        <begin position="30"/>
        <end position="40"/>
    </location>
</feature>
<dbReference type="GO" id="GO:0042602">
    <property type="term" value="F:riboflavin reductase (NADPH) activity"/>
    <property type="evidence" value="ECO:0007669"/>
    <property type="project" value="TreeGrafter"/>
</dbReference>
<protein>
    <submittedName>
        <fullName evidence="4">Flavin reductase family protein</fullName>
    </submittedName>
</protein>
<organism evidence="4 5">
    <name type="scientific">Streptomyces xanthii</name>
    <dbReference type="NCBI Taxonomy" id="2768069"/>
    <lineage>
        <taxon>Bacteria</taxon>
        <taxon>Bacillati</taxon>
        <taxon>Actinomycetota</taxon>
        <taxon>Actinomycetes</taxon>
        <taxon>Kitasatosporales</taxon>
        <taxon>Streptomycetaceae</taxon>
        <taxon>Streptomyces</taxon>
    </lineage>
</organism>
<feature type="domain" description="Flavin reductase like" evidence="3">
    <location>
        <begin position="46"/>
        <end position="192"/>
    </location>
</feature>
<keyword evidence="5" id="KW-1185">Reference proteome</keyword>
<accession>A0A7H1BKH5</accession>
<sequence length="198" mass="21010">MTALDTTAVRERPAGTGDADRSDRSDRSAEAAQAAPSSAQSFRDAMAQLAAPVSVITALDPDGRRRGFTASSVSSVSLDPPLILAGVALTSSCHATLTTTPEFVVNVLGAQHRDLARRFATQDVDRFAGGGFDAWEGSGTPYLPDAALLMRCRTARIVRAGDHDLVLATPVEFRHGTADIAPLLWYRRGFHTARPHGA</sequence>
<dbReference type="InterPro" id="IPR012349">
    <property type="entry name" value="Split_barrel_FMN-bd"/>
</dbReference>
<dbReference type="EMBL" id="CP061282">
    <property type="protein sequence ID" value="QNS09230.1"/>
    <property type="molecule type" value="Genomic_DNA"/>
</dbReference>
<name>A0A7H1BKH5_9ACTN</name>
<dbReference type="InterPro" id="IPR050268">
    <property type="entry name" value="NADH-dep_flavin_reductase"/>
</dbReference>
<geneLocation type="plasmid" evidence="4 5">
    <name>unnamed1</name>
</geneLocation>
<gene>
    <name evidence="4" type="ORF">IAG42_36365</name>
</gene>
<feature type="region of interest" description="Disordered" evidence="2">
    <location>
        <begin position="1"/>
        <end position="40"/>
    </location>
</feature>
<dbReference type="RefSeq" id="WP_188341885.1">
    <property type="nucleotide sequence ID" value="NZ_CP061282.1"/>
</dbReference>
<evidence type="ECO:0000313" key="5">
    <source>
        <dbReference type="Proteomes" id="UP000516428"/>
    </source>
</evidence>
<feature type="compositionally biased region" description="Basic and acidic residues" evidence="2">
    <location>
        <begin position="8"/>
        <end position="29"/>
    </location>
</feature>
<dbReference type="KEGG" id="sxn:IAG42_36365"/>
<evidence type="ECO:0000256" key="1">
    <source>
        <dbReference type="ARBA" id="ARBA00023002"/>
    </source>
</evidence>
<dbReference type="SMART" id="SM00903">
    <property type="entry name" value="Flavin_Reduct"/>
    <property type="match status" value="1"/>
</dbReference>
<keyword evidence="1" id="KW-0560">Oxidoreductase</keyword>
<evidence type="ECO:0000256" key="2">
    <source>
        <dbReference type="SAM" id="MobiDB-lite"/>
    </source>
</evidence>
<dbReference type="Pfam" id="PF01613">
    <property type="entry name" value="Flavin_Reduct"/>
    <property type="match status" value="1"/>
</dbReference>
<dbReference type="GO" id="GO:0010181">
    <property type="term" value="F:FMN binding"/>
    <property type="evidence" value="ECO:0007669"/>
    <property type="project" value="InterPro"/>
</dbReference>
<dbReference type="GO" id="GO:0006208">
    <property type="term" value="P:pyrimidine nucleobase catabolic process"/>
    <property type="evidence" value="ECO:0007669"/>
    <property type="project" value="TreeGrafter"/>
</dbReference>
<evidence type="ECO:0000313" key="4">
    <source>
        <dbReference type="EMBL" id="QNS09230.1"/>
    </source>
</evidence>
<dbReference type="PANTHER" id="PTHR30466:SF1">
    <property type="entry name" value="FMN REDUCTASE (NADH) RUTF"/>
    <property type="match status" value="1"/>
</dbReference>
<proteinExistence type="predicted"/>
<dbReference type="Proteomes" id="UP000516428">
    <property type="component" value="Plasmid unnamed1"/>
</dbReference>
<dbReference type="SUPFAM" id="SSF50475">
    <property type="entry name" value="FMN-binding split barrel"/>
    <property type="match status" value="1"/>
</dbReference>
<dbReference type="Gene3D" id="2.30.110.10">
    <property type="entry name" value="Electron Transport, Fmn-binding Protein, Chain A"/>
    <property type="match status" value="1"/>
</dbReference>
<reference evidence="4 5" key="1">
    <citation type="submission" date="2020-09" db="EMBL/GenBank/DDBJ databases">
        <title>A novel species.</title>
        <authorList>
            <person name="Gao J."/>
        </authorList>
    </citation>
    <scope>NUCLEOTIDE SEQUENCE [LARGE SCALE GENOMIC DNA]</scope>
    <source>
        <strain evidence="4 5">CRXT-Y-14</strain>
        <plasmid evidence="4 5">unnamed1</plasmid>
    </source>
</reference>
<evidence type="ECO:0000259" key="3">
    <source>
        <dbReference type="SMART" id="SM00903"/>
    </source>
</evidence>
<dbReference type="AlphaFoldDB" id="A0A7H1BKH5"/>
<dbReference type="PANTHER" id="PTHR30466">
    <property type="entry name" value="FLAVIN REDUCTASE"/>
    <property type="match status" value="1"/>
</dbReference>
<keyword evidence="4" id="KW-0614">Plasmid</keyword>